<feature type="domain" description="Lantibiotic biosynthesis protein dehydration" evidence="3">
    <location>
        <begin position="205"/>
        <end position="576"/>
    </location>
</feature>
<dbReference type="Pfam" id="PF05147">
    <property type="entry name" value="LANC_like"/>
    <property type="match status" value="1"/>
</dbReference>
<feature type="transmembrane region" description="Helical" evidence="2">
    <location>
        <begin position="700"/>
        <end position="724"/>
    </location>
</feature>
<organism evidence="4 5">
    <name type="scientific">Anaerococcus tetradius ATCC 35098</name>
    <dbReference type="NCBI Taxonomy" id="525255"/>
    <lineage>
        <taxon>Bacteria</taxon>
        <taxon>Bacillati</taxon>
        <taxon>Bacillota</taxon>
        <taxon>Tissierellia</taxon>
        <taxon>Tissierellales</taxon>
        <taxon>Peptoniphilaceae</taxon>
        <taxon>Anaerococcus</taxon>
    </lineage>
</organism>
<keyword evidence="1" id="KW-0479">Metal-binding</keyword>
<dbReference type="HOGENOM" id="CLU_009398_1_1_9"/>
<dbReference type="PRINTS" id="PR01950">
    <property type="entry name" value="LANCSUPER"/>
</dbReference>
<keyword evidence="2" id="KW-0812">Transmembrane</keyword>
<proteinExistence type="predicted"/>
<dbReference type="eggNOG" id="COG4403">
    <property type="taxonomic scope" value="Bacteria"/>
</dbReference>
<dbReference type="RefSeq" id="WP_004167033.1">
    <property type="nucleotide sequence ID" value="NZ_GG666304.1"/>
</dbReference>
<dbReference type="SMART" id="SM01260">
    <property type="entry name" value="LANC_like"/>
    <property type="match status" value="1"/>
</dbReference>
<dbReference type="GO" id="GO:0005886">
    <property type="term" value="C:plasma membrane"/>
    <property type="evidence" value="ECO:0007669"/>
    <property type="project" value="TreeGrafter"/>
</dbReference>
<keyword evidence="2" id="KW-0472">Membrane</keyword>
<name>C2CIX4_9FIRM</name>
<sequence length="1071" mass="126329">MKSIEEFKNFAYSFERKDYELNFKNYKIAKVRKKYWESFLGDDFINYEDYLLKAYNIDSDRFECILEESNFKIKNTVEMKKIEKFLYYMQSQEYLEYKLPKFYVRNNKNKKVKPLFYDFYKPFINVGVINLKKCLKFYNISEDIINQFTIQLINKLINITYRTIILELNIAKENEKLIGENKYERYEYFTEHYIEEHFWDILEEYPVMLRLMVEAVNNWVTATFEFIKHFYDDIHDLKKYFFISDIITKVDLNISDSHNNGKSVIIVHSENGKSVVYKPRTLELDEKFQETIKLFNRLTNSNLYTYKVIDKRDYGWSEYISYESCSSELDMQNYYDELGKLLFILYVLRGNDVHYENIIAHGKHPVLIDIETIFHNKMVDKIHRGADDKIYETIENSVRRVGILPNIIWGRGKDIGVDVSAMTNDESKEIPIETASILDILTDEMRIDYKRSVLEKKNNTPFIKNKVVDTFQYKQELKKGFINSYRQFLSEDSKKILLKDVDKYNHKESRQILRATQYYSSLIQLSFHPDFMRSGLDREMLFSKLWTQVEEENKLKRISGIELLSLIKNDIPMFVSKIGTFSIEDKDNNKVENFYKETSINLVKKNIADISEEDLRFQILMITTALNYDPKYNFINNKELRHDRILKIIKKSSDLELKKSELIEISEKIANHLIELSYIGDNNDISWMDMNIVGEKTNDWNIVPVGMDLYNGISGILIYFIYLYKETKNHKYFQVIEQCFETIRGYFNKRDKYKDNKILFGGFSGETPIIYALIILEKELNEYFDSDELELMRSKIFNSCEKSLINNQEHDVIIGSAGVILILLKYYEHVKDKKILSLAERYADKIMKDSIKIENALAWKSSFAKQPLGGFAHGTSGIIFAFAKLYKYIKNDSYLEIIEKGMKYEDMLYRDSVKNWSDRRETDDGIRYDDLENHIPVAWCHGASGILLSRLYIKNLEIPLTESRKSSIDSDISNAIETSLKFGFGRSHCLCHGDLGNIEILNYASRVVEKRKIKEKCDIYMEYIKEDLMKGNWKCGIPYDNSPGIMVGLAGIGYGVLKVYNPTIPSILILE</sequence>
<comment type="caution">
    <text evidence="4">The sequence shown here is derived from an EMBL/GenBank/DDBJ whole genome shotgun (WGS) entry which is preliminary data.</text>
</comment>
<feature type="transmembrane region" description="Helical" evidence="2">
    <location>
        <begin position="758"/>
        <end position="776"/>
    </location>
</feature>
<dbReference type="GO" id="GO:0031179">
    <property type="term" value="P:peptide modification"/>
    <property type="evidence" value="ECO:0007669"/>
    <property type="project" value="InterPro"/>
</dbReference>
<dbReference type="PIRSF" id="PIRSF037228">
    <property type="entry name" value="Lant_mod_RumM"/>
    <property type="match status" value="1"/>
</dbReference>
<dbReference type="CDD" id="cd04792">
    <property type="entry name" value="LanM-like"/>
    <property type="match status" value="1"/>
</dbReference>
<dbReference type="EMBL" id="ACGC01000076">
    <property type="protein sequence ID" value="EEI82484.1"/>
    <property type="molecule type" value="Genomic_DNA"/>
</dbReference>
<dbReference type="GO" id="GO:0046872">
    <property type="term" value="F:metal ion binding"/>
    <property type="evidence" value="ECO:0007669"/>
    <property type="project" value="UniProtKB-KW"/>
</dbReference>
<gene>
    <name evidence="4" type="primary">lanM</name>
    <name evidence="4" type="ORF">HMPREF0077_1434</name>
</gene>
<dbReference type="Proteomes" id="UP000003744">
    <property type="component" value="Unassembled WGS sequence"/>
</dbReference>
<evidence type="ECO:0000313" key="5">
    <source>
        <dbReference type="Proteomes" id="UP000003744"/>
    </source>
</evidence>
<dbReference type="InterPro" id="IPR007822">
    <property type="entry name" value="LANC-like"/>
</dbReference>
<evidence type="ECO:0000313" key="4">
    <source>
        <dbReference type="EMBL" id="EEI82484.1"/>
    </source>
</evidence>
<feature type="binding site" evidence="1">
    <location>
        <position position="992"/>
    </location>
    <ligand>
        <name>Zn(2+)</name>
        <dbReference type="ChEBI" id="CHEBI:29105"/>
    </ligand>
</feature>
<feature type="binding site" evidence="1">
    <location>
        <position position="991"/>
    </location>
    <ligand>
        <name>Zn(2+)</name>
        <dbReference type="ChEBI" id="CHEBI:29105"/>
    </ligand>
</feature>
<dbReference type="PANTHER" id="PTHR12736">
    <property type="entry name" value="LANC-LIKE PROTEIN"/>
    <property type="match status" value="1"/>
</dbReference>
<evidence type="ECO:0000256" key="1">
    <source>
        <dbReference type="PIRSR" id="PIRSR607822-1"/>
    </source>
</evidence>
<dbReference type="SUPFAM" id="SSF158745">
    <property type="entry name" value="LanC-like"/>
    <property type="match status" value="1"/>
</dbReference>
<keyword evidence="2" id="KW-1133">Transmembrane helix</keyword>
<dbReference type="PANTHER" id="PTHR12736:SF7">
    <property type="entry name" value="LANC-LIKE PROTEIN 3"/>
    <property type="match status" value="1"/>
</dbReference>
<dbReference type="AlphaFoldDB" id="C2CIX4"/>
<reference evidence="4 5" key="1">
    <citation type="submission" date="2009-01" db="EMBL/GenBank/DDBJ databases">
        <authorList>
            <person name="Qin X."/>
            <person name="Bachman B."/>
            <person name="Battles P."/>
            <person name="Bell A."/>
            <person name="Bess C."/>
            <person name="Bickham C."/>
            <person name="Chaboub L."/>
            <person name="Chen D."/>
            <person name="Coyle M."/>
            <person name="Deiros D.R."/>
            <person name="Dinh H."/>
            <person name="Forbes L."/>
            <person name="Fowler G."/>
            <person name="Francisco L."/>
            <person name="Fu Q."/>
            <person name="Gubbala S."/>
            <person name="Hale W."/>
            <person name="Han Y."/>
            <person name="Hemphill L."/>
            <person name="Highlander S.K."/>
            <person name="Hirani K."/>
            <person name="Hogues M."/>
            <person name="Jackson L."/>
            <person name="Jakkamsetti A."/>
            <person name="Javaid M."/>
            <person name="Jiang H."/>
            <person name="Korchina V."/>
            <person name="Kovar C."/>
            <person name="Lara F."/>
            <person name="Lee S."/>
            <person name="Mata R."/>
            <person name="Mathew T."/>
            <person name="Moen C."/>
            <person name="Morales K."/>
            <person name="Munidasa M."/>
            <person name="Nazareth L."/>
            <person name="Ngo R."/>
            <person name="Nguyen L."/>
            <person name="Okwuonu G."/>
            <person name="Ongeri F."/>
            <person name="Patil S."/>
            <person name="Petrosino J."/>
            <person name="Pham C."/>
            <person name="Pham P."/>
            <person name="Pu L.-L."/>
            <person name="Puazo M."/>
            <person name="Raj R."/>
            <person name="Reid J."/>
            <person name="Rouhana J."/>
            <person name="Saada N."/>
            <person name="Shang Y."/>
            <person name="Simmons D."/>
            <person name="Thornton R."/>
            <person name="Warren J."/>
            <person name="Weissenberger G."/>
            <person name="Zhang J."/>
            <person name="Zhang L."/>
            <person name="Zhou C."/>
            <person name="Zhu D."/>
            <person name="Muzny D."/>
            <person name="Worley K."/>
            <person name="Gibbs R."/>
        </authorList>
    </citation>
    <scope>NUCLEOTIDE SEQUENCE [LARGE SCALE GENOMIC DNA]</scope>
    <source>
        <strain evidence="4 5">ATCC 35098</strain>
    </source>
</reference>
<dbReference type="InterPro" id="IPR017146">
    <property type="entry name" value="Lanti_2_LanM"/>
</dbReference>
<keyword evidence="1" id="KW-0862">Zinc</keyword>
<evidence type="ECO:0000256" key="2">
    <source>
        <dbReference type="SAM" id="Phobius"/>
    </source>
</evidence>
<dbReference type="NCBIfam" id="TIGR03897">
    <property type="entry name" value="lanti_2_LanM"/>
    <property type="match status" value="1"/>
</dbReference>
<feature type="binding site" evidence="1">
    <location>
        <position position="940"/>
    </location>
    <ligand>
        <name>Zn(2+)</name>
        <dbReference type="ChEBI" id="CHEBI:29105"/>
    </ligand>
</feature>
<dbReference type="Pfam" id="PF13575">
    <property type="entry name" value="DUF4135"/>
    <property type="match status" value="1"/>
</dbReference>
<evidence type="ECO:0000259" key="3">
    <source>
        <dbReference type="Pfam" id="PF13575"/>
    </source>
</evidence>
<dbReference type="InterPro" id="IPR025410">
    <property type="entry name" value="Lant_dehyd"/>
</dbReference>
<protein>
    <submittedName>
        <fullName evidence="4">Type 2 lantibiotic biosynthesis protein LanM</fullName>
    </submittedName>
</protein>
<dbReference type="Gene3D" id="1.50.10.20">
    <property type="match status" value="1"/>
</dbReference>
<accession>C2CIX4</accession>